<comment type="subunit">
    <text evidence="6">Monomer.</text>
</comment>
<evidence type="ECO:0000256" key="2">
    <source>
        <dbReference type="ARBA" id="ARBA00022679"/>
    </source>
</evidence>
<comment type="similarity">
    <text evidence="1 6">Belongs to the carbohydrate kinase PfkB family.</text>
</comment>
<comment type="subcellular location">
    <subcellularLocation>
        <location evidence="6">Nucleus</location>
    </subcellularLocation>
</comment>
<dbReference type="PANTHER" id="PTHR45769">
    <property type="entry name" value="ADENOSINE KINASE"/>
    <property type="match status" value="1"/>
</dbReference>
<keyword evidence="7" id="KW-0472">Membrane</keyword>
<keyword evidence="6" id="KW-0660">Purine salvage</keyword>
<feature type="transmembrane region" description="Helical" evidence="7">
    <location>
        <begin position="12"/>
        <end position="35"/>
    </location>
</feature>
<dbReference type="PANTHER" id="PTHR45769:SF3">
    <property type="entry name" value="ADENOSINE KINASE"/>
    <property type="match status" value="1"/>
</dbReference>
<keyword evidence="9" id="KW-1185">Reference proteome</keyword>
<dbReference type="EMBL" id="CP111013">
    <property type="protein sequence ID" value="WAQ97371.1"/>
    <property type="molecule type" value="Genomic_DNA"/>
</dbReference>
<keyword evidence="7" id="KW-1133">Transmembrane helix</keyword>
<evidence type="ECO:0000256" key="3">
    <source>
        <dbReference type="ARBA" id="ARBA00022741"/>
    </source>
</evidence>
<evidence type="ECO:0000256" key="7">
    <source>
        <dbReference type="SAM" id="Phobius"/>
    </source>
</evidence>
<organism evidence="8 9">
    <name type="scientific">Mya arenaria</name>
    <name type="common">Soft-shell clam</name>
    <dbReference type="NCBI Taxonomy" id="6604"/>
    <lineage>
        <taxon>Eukaryota</taxon>
        <taxon>Metazoa</taxon>
        <taxon>Spiralia</taxon>
        <taxon>Lophotrochozoa</taxon>
        <taxon>Mollusca</taxon>
        <taxon>Bivalvia</taxon>
        <taxon>Autobranchia</taxon>
        <taxon>Heteroconchia</taxon>
        <taxon>Euheterodonta</taxon>
        <taxon>Imparidentia</taxon>
        <taxon>Neoheterodontei</taxon>
        <taxon>Myida</taxon>
        <taxon>Myoidea</taxon>
        <taxon>Myidae</taxon>
        <taxon>Mya</taxon>
    </lineage>
</organism>
<comment type="catalytic activity">
    <reaction evidence="6">
        <text>adenosine + ATP = AMP + ADP + H(+)</text>
        <dbReference type="Rhea" id="RHEA:20824"/>
        <dbReference type="ChEBI" id="CHEBI:15378"/>
        <dbReference type="ChEBI" id="CHEBI:16335"/>
        <dbReference type="ChEBI" id="CHEBI:30616"/>
        <dbReference type="ChEBI" id="CHEBI:456215"/>
        <dbReference type="ChEBI" id="CHEBI:456216"/>
        <dbReference type="EC" id="2.7.1.20"/>
    </reaction>
</comment>
<dbReference type="EC" id="2.7.1.20" evidence="6"/>
<keyword evidence="2 6" id="KW-0808">Transferase</keyword>
<evidence type="ECO:0000256" key="4">
    <source>
        <dbReference type="ARBA" id="ARBA00022777"/>
    </source>
</evidence>
<sequence>MFMIDIAAYQWFMVDIAAVSVTHGYEWLMLGIAVYECLMVGIAVYEWLLVGIAVYEWLMVDIAAYQFHRLIFCDRFLSQLIQDKPLADCVRCGNYAANLVIQRSGCTVPDKPEFKHCSVCVVYDRHCSVSVVLGIAAYAMFMIDIAAYWWFMVDIAAYAMFMIDIAAYQ</sequence>
<name>A0ABY7DL99_MYAAR</name>
<keyword evidence="4 6" id="KW-0418">Kinase</keyword>
<reference evidence="8" key="1">
    <citation type="submission" date="2022-11" db="EMBL/GenBank/DDBJ databases">
        <title>Centuries of genome instability and evolution in soft-shell clam transmissible cancer (bioRxiv).</title>
        <authorList>
            <person name="Hart S.F.M."/>
            <person name="Yonemitsu M.A."/>
            <person name="Giersch R.M."/>
            <person name="Beal B.F."/>
            <person name="Arriagada G."/>
            <person name="Davis B.W."/>
            <person name="Ostrander E.A."/>
            <person name="Goff S.P."/>
            <person name="Metzger M.J."/>
        </authorList>
    </citation>
    <scope>NUCLEOTIDE SEQUENCE</scope>
    <source>
        <strain evidence="8">MELC-2E11</strain>
        <tissue evidence="8">Siphon/mantle</tissue>
    </source>
</reference>
<comment type="function">
    <text evidence="6">ATP dependent phosphorylation of adenosine and other related nucleoside analogs to monophosphate derivatives.</text>
</comment>
<evidence type="ECO:0000256" key="6">
    <source>
        <dbReference type="RuleBase" id="RU368116"/>
    </source>
</evidence>
<comment type="pathway">
    <text evidence="6">Purine metabolism; AMP biosynthesis via salvage pathway; AMP from adenosine: step 1/1.</text>
</comment>
<feature type="transmembrane region" description="Helical" evidence="7">
    <location>
        <begin position="47"/>
        <end position="67"/>
    </location>
</feature>
<evidence type="ECO:0000313" key="9">
    <source>
        <dbReference type="Proteomes" id="UP001164746"/>
    </source>
</evidence>
<keyword evidence="6" id="KW-0539">Nucleus</keyword>
<keyword evidence="7" id="KW-0812">Transmembrane</keyword>
<comment type="cofactor">
    <cofactor evidence="6">
        <name>Mg(2+)</name>
        <dbReference type="ChEBI" id="CHEBI:18420"/>
    </cofactor>
    <text evidence="6">Binds 3 Mg(2+) ions per subunit.</text>
</comment>
<gene>
    <name evidence="8" type="ORF">MAR_030061</name>
</gene>
<evidence type="ECO:0000256" key="1">
    <source>
        <dbReference type="ARBA" id="ARBA00010688"/>
    </source>
</evidence>
<dbReference type="InterPro" id="IPR001805">
    <property type="entry name" value="Adenokinase"/>
</dbReference>
<evidence type="ECO:0000256" key="5">
    <source>
        <dbReference type="ARBA" id="ARBA00022840"/>
    </source>
</evidence>
<dbReference type="Proteomes" id="UP001164746">
    <property type="component" value="Chromosome 2"/>
</dbReference>
<evidence type="ECO:0000313" key="8">
    <source>
        <dbReference type="EMBL" id="WAQ97371.1"/>
    </source>
</evidence>
<proteinExistence type="inferred from homology"/>
<keyword evidence="3 6" id="KW-0547">Nucleotide-binding</keyword>
<protein>
    <recommendedName>
        <fullName evidence="6">Adenosine kinase</fullName>
        <shortName evidence="6">AK</shortName>
        <ecNumber evidence="6">2.7.1.20</ecNumber>
    </recommendedName>
    <alternativeName>
        <fullName evidence="6">Adenosine 5'-phosphotransferase</fullName>
    </alternativeName>
</protein>
<dbReference type="SUPFAM" id="SSF53613">
    <property type="entry name" value="Ribokinase-like"/>
    <property type="match status" value="1"/>
</dbReference>
<dbReference type="InterPro" id="IPR029056">
    <property type="entry name" value="Ribokinase-like"/>
</dbReference>
<keyword evidence="6" id="KW-0460">Magnesium</keyword>
<feature type="transmembrane region" description="Helical" evidence="7">
    <location>
        <begin position="122"/>
        <end position="141"/>
    </location>
</feature>
<keyword evidence="5 6" id="KW-0067">ATP-binding</keyword>
<accession>A0ABY7DL99</accession>
<dbReference type="Gene3D" id="3.40.1190.20">
    <property type="match status" value="1"/>
</dbReference>